<evidence type="ECO:0000313" key="3">
    <source>
        <dbReference type="Proteomes" id="UP001221757"/>
    </source>
</evidence>
<protein>
    <submittedName>
        <fullName evidence="2">Uncharacterized protein</fullName>
    </submittedName>
</protein>
<sequence length="80" mass="8441">MRLANGWVKIASGGVSLIARPARSRGQIWELARPGCAGPGRIIGRRPPSSGEGIARDRTPTAKATELEHAIEAEGRGLID</sequence>
<dbReference type="AlphaFoldDB" id="A0AAD7F764"/>
<reference evidence="2" key="1">
    <citation type="submission" date="2023-03" db="EMBL/GenBank/DDBJ databases">
        <title>Massive genome expansion in bonnet fungi (Mycena s.s.) driven by repeated elements and novel gene families across ecological guilds.</title>
        <authorList>
            <consortium name="Lawrence Berkeley National Laboratory"/>
            <person name="Harder C.B."/>
            <person name="Miyauchi S."/>
            <person name="Viragh M."/>
            <person name="Kuo A."/>
            <person name="Thoen E."/>
            <person name="Andreopoulos B."/>
            <person name="Lu D."/>
            <person name="Skrede I."/>
            <person name="Drula E."/>
            <person name="Henrissat B."/>
            <person name="Morin E."/>
            <person name="Kohler A."/>
            <person name="Barry K."/>
            <person name="LaButti K."/>
            <person name="Morin E."/>
            <person name="Salamov A."/>
            <person name="Lipzen A."/>
            <person name="Mereny Z."/>
            <person name="Hegedus B."/>
            <person name="Baldrian P."/>
            <person name="Stursova M."/>
            <person name="Weitz H."/>
            <person name="Taylor A."/>
            <person name="Grigoriev I.V."/>
            <person name="Nagy L.G."/>
            <person name="Martin F."/>
            <person name="Kauserud H."/>
        </authorList>
    </citation>
    <scope>NUCLEOTIDE SEQUENCE</scope>
    <source>
        <strain evidence="2">CBHHK067</strain>
    </source>
</reference>
<name>A0AAD7F764_MYCRO</name>
<feature type="compositionally biased region" description="Basic and acidic residues" evidence="1">
    <location>
        <begin position="54"/>
        <end position="80"/>
    </location>
</feature>
<accession>A0AAD7F764</accession>
<evidence type="ECO:0000256" key="1">
    <source>
        <dbReference type="SAM" id="MobiDB-lite"/>
    </source>
</evidence>
<keyword evidence="3" id="KW-1185">Reference proteome</keyword>
<proteinExistence type="predicted"/>
<evidence type="ECO:0000313" key="2">
    <source>
        <dbReference type="EMBL" id="KAJ7601262.1"/>
    </source>
</evidence>
<feature type="region of interest" description="Disordered" evidence="1">
    <location>
        <begin position="39"/>
        <end position="80"/>
    </location>
</feature>
<gene>
    <name evidence="2" type="ORF">B0H17DRAFT_1223293</name>
</gene>
<organism evidence="2 3">
    <name type="scientific">Mycena rosella</name>
    <name type="common">Pink bonnet</name>
    <name type="synonym">Agaricus rosellus</name>
    <dbReference type="NCBI Taxonomy" id="1033263"/>
    <lineage>
        <taxon>Eukaryota</taxon>
        <taxon>Fungi</taxon>
        <taxon>Dikarya</taxon>
        <taxon>Basidiomycota</taxon>
        <taxon>Agaricomycotina</taxon>
        <taxon>Agaricomycetes</taxon>
        <taxon>Agaricomycetidae</taxon>
        <taxon>Agaricales</taxon>
        <taxon>Marasmiineae</taxon>
        <taxon>Mycenaceae</taxon>
        <taxon>Mycena</taxon>
    </lineage>
</organism>
<dbReference type="EMBL" id="JARKIE010001689">
    <property type="protein sequence ID" value="KAJ7601262.1"/>
    <property type="molecule type" value="Genomic_DNA"/>
</dbReference>
<comment type="caution">
    <text evidence="2">The sequence shown here is derived from an EMBL/GenBank/DDBJ whole genome shotgun (WGS) entry which is preliminary data.</text>
</comment>
<dbReference type="Proteomes" id="UP001221757">
    <property type="component" value="Unassembled WGS sequence"/>
</dbReference>